<dbReference type="Proteomes" id="UP000327493">
    <property type="component" value="Chromosome 9"/>
</dbReference>
<dbReference type="SUPFAM" id="SSF56112">
    <property type="entry name" value="Protein kinase-like (PK-like)"/>
    <property type="match status" value="1"/>
</dbReference>
<accession>A0A5J5D8I1</accession>
<dbReference type="AlphaFoldDB" id="A0A5J5D8I1"/>
<evidence type="ECO:0008006" key="3">
    <source>
        <dbReference type="Google" id="ProtNLM"/>
    </source>
</evidence>
<sequence length="72" mass="8393">MKIPDTGDVMNKFEVLGIVGEGAYGVVLKCRHKVRSYRFPYNHRFTYCSNDQLLFKTFVLYVNVFLCNTFST</sequence>
<reference evidence="1 2" key="1">
    <citation type="submission" date="2019-08" db="EMBL/GenBank/DDBJ databases">
        <title>A chromosome-level genome assembly, high-density linkage maps, and genome scans reveal the genomic architecture of hybrid incompatibilities underlying speciation via character displacement in darters (Percidae: Etheostominae).</title>
        <authorList>
            <person name="Moran R.L."/>
            <person name="Catchen J.M."/>
            <person name="Fuller R.C."/>
        </authorList>
    </citation>
    <scope>NUCLEOTIDE SEQUENCE [LARGE SCALE GENOMIC DNA]</scope>
    <source>
        <strain evidence="1">EspeVRDwgs_2016</strain>
        <tissue evidence="1">Muscle</tissue>
    </source>
</reference>
<dbReference type="Gene3D" id="3.30.200.20">
    <property type="entry name" value="Phosphorylase Kinase, domain 1"/>
    <property type="match status" value="1"/>
</dbReference>
<evidence type="ECO:0000313" key="2">
    <source>
        <dbReference type="Proteomes" id="UP000327493"/>
    </source>
</evidence>
<protein>
    <recommendedName>
        <fullName evidence="3">Protein kinase domain-containing protein</fullName>
    </recommendedName>
</protein>
<dbReference type="InterPro" id="IPR011009">
    <property type="entry name" value="Kinase-like_dom_sf"/>
</dbReference>
<organism evidence="1 2">
    <name type="scientific">Etheostoma spectabile</name>
    <name type="common">orangethroat darter</name>
    <dbReference type="NCBI Taxonomy" id="54343"/>
    <lineage>
        <taxon>Eukaryota</taxon>
        <taxon>Metazoa</taxon>
        <taxon>Chordata</taxon>
        <taxon>Craniata</taxon>
        <taxon>Vertebrata</taxon>
        <taxon>Euteleostomi</taxon>
        <taxon>Actinopterygii</taxon>
        <taxon>Neopterygii</taxon>
        <taxon>Teleostei</taxon>
        <taxon>Neoteleostei</taxon>
        <taxon>Acanthomorphata</taxon>
        <taxon>Eupercaria</taxon>
        <taxon>Perciformes</taxon>
        <taxon>Percoidei</taxon>
        <taxon>Percidae</taxon>
        <taxon>Etheostomatinae</taxon>
        <taxon>Etheostoma</taxon>
    </lineage>
</organism>
<name>A0A5J5D8I1_9PERO</name>
<evidence type="ECO:0000313" key="1">
    <source>
        <dbReference type="EMBL" id="KAA8589694.1"/>
    </source>
</evidence>
<comment type="caution">
    <text evidence="1">The sequence shown here is derived from an EMBL/GenBank/DDBJ whole genome shotgun (WGS) entry which is preliminary data.</text>
</comment>
<proteinExistence type="predicted"/>
<gene>
    <name evidence="1" type="ORF">FQN60_013059</name>
</gene>
<keyword evidence="2" id="KW-1185">Reference proteome</keyword>
<dbReference type="EMBL" id="VOFY01000009">
    <property type="protein sequence ID" value="KAA8589694.1"/>
    <property type="molecule type" value="Genomic_DNA"/>
</dbReference>